<feature type="domain" description="Adenylyl/Guanylyl and SMODS C-terminal sensor" evidence="2">
    <location>
        <begin position="305"/>
        <end position="432"/>
    </location>
</feature>
<sequence length="434" mass="49813">MSSTLFEQFRKNLAVANQEDISTSYAEITKRLNKDYWDSSSETANSLQVGSYGRQTAIRNVSDLDMIFELPQKVFDRVSEVQNNGPSQLLQEIRQSIKARYPNTKVNGDGQVVVVSFGKYVVEVLPAFLQMDGSYRYGDSNNGGSWNNYCLPRKEISAVNEVNKRCNRNLKRVAKMVRAWKNVHGAAMSGMLIDTLVYNFFRDNTDYDQKSYGSYPELVRDIFSFLANRPEQQYWLAPGSNSRVATKGKFQRKAKKAAAKAQEALDADNEKTKQRLWREIFGPLFPSVQTGTLSKAFESYAEASNTEQYIEDENPVDIQYELEIGYDVAYAGKHEARIKFMEKTFPWLKLGRNLEFFVVDCNVPEPYEMLWKVRNVGLLAEKKNQIRGELMRDAGRRRLTERTSFGGHHFVECYVLKDNVCVARDRIEVPIELS</sequence>
<reference evidence="3 4" key="1">
    <citation type="submission" date="2018-01" db="EMBL/GenBank/DDBJ databases">
        <authorList>
            <person name="Clerissi C."/>
        </authorList>
    </citation>
    <scope>NUCLEOTIDE SEQUENCE [LARGE SCALE GENOMIC DNA]</scope>
    <source>
        <strain evidence="3">Cupriavidus taiwanensis STM 6082</strain>
    </source>
</reference>
<keyword evidence="1" id="KW-0051">Antiviral defense</keyword>
<dbReference type="Gene3D" id="3.30.460.10">
    <property type="entry name" value="Beta Polymerase, domain 2"/>
    <property type="match status" value="1"/>
</dbReference>
<dbReference type="EMBL" id="OFTC01000019">
    <property type="protein sequence ID" value="SOZ36223.1"/>
    <property type="molecule type" value="Genomic_DNA"/>
</dbReference>
<evidence type="ECO:0000256" key="1">
    <source>
        <dbReference type="ARBA" id="ARBA00023118"/>
    </source>
</evidence>
<comment type="caution">
    <text evidence="3">The sequence shown here is derived from an EMBL/GenBank/DDBJ whole genome shotgun (WGS) entry which is preliminary data.</text>
</comment>
<name>A0ABY1V3Q0_9BURK</name>
<dbReference type="Pfam" id="PF18134">
    <property type="entry name" value="AGS_C"/>
    <property type="match status" value="1"/>
</dbReference>
<dbReference type="InterPro" id="IPR043519">
    <property type="entry name" value="NT_sf"/>
</dbReference>
<dbReference type="InterPro" id="IPR040511">
    <property type="entry name" value="AGS_C"/>
</dbReference>
<dbReference type="Pfam" id="PF18144">
    <property type="entry name" value="SMODS"/>
    <property type="match status" value="1"/>
</dbReference>
<dbReference type="CDD" id="cd05400">
    <property type="entry name" value="NT_2-5OAS_ClassI-CCAase"/>
    <property type="match status" value="1"/>
</dbReference>
<protein>
    <recommendedName>
        <fullName evidence="2">Adenylyl/Guanylyl and SMODS C-terminal sensor domain-containing protein</fullName>
    </recommendedName>
</protein>
<accession>A0ABY1V3Q0</accession>
<keyword evidence="4" id="KW-1185">Reference proteome</keyword>
<evidence type="ECO:0000313" key="3">
    <source>
        <dbReference type="EMBL" id="SOZ36223.1"/>
    </source>
</evidence>
<organism evidence="3 4">
    <name type="scientific">Cupriavidus neocaledonicus</name>
    <dbReference type="NCBI Taxonomy" id="1040979"/>
    <lineage>
        <taxon>Bacteria</taxon>
        <taxon>Pseudomonadati</taxon>
        <taxon>Pseudomonadota</taxon>
        <taxon>Betaproteobacteria</taxon>
        <taxon>Burkholderiales</taxon>
        <taxon>Burkholderiaceae</taxon>
        <taxon>Cupriavidus</taxon>
    </lineage>
</organism>
<dbReference type="Proteomes" id="UP000256710">
    <property type="component" value="Unassembled WGS sequence"/>
</dbReference>
<proteinExistence type="predicted"/>
<gene>
    <name evidence="3" type="ORF">CBM2605_A260062</name>
</gene>
<evidence type="ECO:0000313" key="4">
    <source>
        <dbReference type="Proteomes" id="UP000256710"/>
    </source>
</evidence>
<dbReference type="SUPFAM" id="SSF81301">
    <property type="entry name" value="Nucleotidyltransferase"/>
    <property type="match status" value="1"/>
</dbReference>
<dbReference type="RefSeq" id="WP_081610708.1">
    <property type="nucleotide sequence ID" value="NZ_AQUR01000087.1"/>
</dbReference>
<dbReference type="InterPro" id="IPR006116">
    <property type="entry name" value="NT_2-5OAS_ClassI-CCAase"/>
</dbReference>
<evidence type="ECO:0000259" key="2">
    <source>
        <dbReference type="Pfam" id="PF18134"/>
    </source>
</evidence>